<name>A0A9X4LDD6_9BURK</name>
<proteinExistence type="predicted"/>
<comment type="caution">
    <text evidence="3">The sequence shown here is derived from an EMBL/GenBank/DDBJ whole genome shotgun (WGS) entry which is preliminary data.</text>
</comment>
<evidence type="ECO:0000313" key="4">
    <source>
        <dbReference type="Proteomes" id="UP001152766"/>
    </source>
</evidence>
<dbReference type="PANTHER" id="PTHR34351:SF1">
    <property type="entry name" value="SLR1927 PROTEIN"/>
    <property type="match status" value="1"/>
</dbReference>
<organism evidence="3 4">
    <name type="scientific">Pelomonas aquatica</name>
    <dbReference type="NCBI Taxonomy" id="431058"/>
    <lineage>
        <taxon>Bacteria</taxon>
        <taxon>Pseudomonadati</taxon>
        <taxon>Pseudomonadota</taxon>
        <taxon>Betaproteobacteria</taxon>
        <taxon>Burkholderiales</taxon>
        <taxon>Sphaerotilaceae</taxon>
        <taxon>Roseateles</taxon>
    </lineage>
</organism>
<gene>
    <name evidence="3" type="ORF">EXJ73_01215</name>
</gene>
<dbReference type="PANTHER" id="PTHR34351">
    <property type="entry name" value="SLR1927 PROTEIN-RELATED"/>
    <property type="match status" value="1"/>
</dbReference>
<accession>A0A9X4LDD6</accession>
<reference evidence="3" key="1">
    <citation type="submission" date="2019-02" db="EMBL/GenBank/DDBJ databases">
        <title>Draft genome of the type strain Pelomonas aquatica CCUG 52575T.</title>
        <authorList>
            <person name="Gomila M."/>
            <person name="Lalucat J."/>
        </authorList>
    </citation>
    <scope>NUCLEOTIDE SEQUENCE</scope>
    <source>
        <strain evidence="3">CCUG 52575</strain>
    </source>
</reference>
<feature type="transmembrane region" description="Helical" evidence="2">
    <location>
        <begin position="65"/>
        <end position="83"/>
    </location>
</feature>
<feature type="transmembrane region" description="Helical" evidence="2">
    <location>
        <begin position="35"/>
        <end position="59"/>
    </location>
</feature>
<keyword evidence="4" id="KW-1185">Reference proteome</keyword>
<sequence>MSLASAVSSFIRARWQAWWQARQPRADTHRTTQRNVYIVPTLAGMAFCGTLGVLLLASINEQLSLGYALTFALTGAGLASMHTTHANLRGLQMDLRAPEGVHLGQEYALELRLHNPGSARFGIAVSAQLDDGLTEPAWVDVPALGHAVLGLRLPANRRGLRELPRLIVTTRFPLGFFRAWSYWRPASRVWVYPRAEDVPAPFPAQAEAGGGEAASTRQTPSGTDFSGVRSYRRGDAVKQILWRKSALALDQGLPLWVRETEAPLARELWLDWRDTAGRDVEARLSRLAAWVLAAERLGQPYGLRLAGRELAPSLGAAHRQSCLELLAGFGG</sequence>
<dbReference type="EMBL" id="SGUG01000002">
    <property type="protein sequence ID" value="MDG0861093.1"/>
    <property type="molecule type" value="Genomic_DNA"/>
</dbReference>
<dbReference type="AlphaFoldDB" id="A0A9X4LDD6"/>
<evidence type="ECO:0000256" key="1">
    <source>
        <dbReference type="SAM" id="MobiDB-lite"/>
    </source>
</evidence>
<protein>
    <submittedName>
        <fullName evidence="3">DUF58 domain-containing protein</fullName>
    </submittedName>
</protein>
<evidence type="ECO:0000256" key="2">
    <source>
        <dbReference type="SAM" id="Phobius"/>
    </source>
</evidence>
<evidence type="ECO:0000313" key="3">
    <source>
        <dbReference type="EMBL" id="MDG0861093.1"/>
    </source>
</evidence>
<keyword evidence="2" id="KW-1133">Transmembrane helix</keyword>
<feature type="compositionally biased region" description="Polar residues" evidence="1">
    <location>
        <begin position="215"/>
        <end position="224"/>
    </location>
</feature>
<keyword evidence="2" id="KW-0812">Transmembrane</keyword>
<keyword evidence="2" id="KW-0472">Membrane</keyword>
<feature type="region of interest" description="Disordered" evidence="1">
    <location>
        <begin position="202"/>
        <end position="228"/>
    </location>
</feature>
<dbReference type="Proteomes" id="UP001152766">
    <property type="component" value="Unassembled WGS sequence"/>
</dbReference>